<dbReference type="CDD" id="cd06170">
    <property type="entry name" value="LuxR_C_like"/>
    <property type="match status" value="1"/>
</dbReference>
<dbReference type="PANTHER" id="PTHR16305">
    <property type="entry name" value="TESTICULAR SOLUBLE ADENYLYL CYCLASE"/>
    <property type="match status" value="1"/>
</dbReference>
<gene>
    <name evidence="5" type="ORF">BJP25_16295</name>
</gene>
<dbReference type="PANTHER" id="PTHR16305:SF35">
    <property type="entry name" value="TRANSCRIPTIONAL ACTIVATOR DOMAIN"/>
    <property type="match status" value="1"/>
</dbReference>
<dbReference type="InterPro" id="IPR027417">
    <property type="entry name" value="P-loop_NTPase"/>
</dbReference>
<dbReference type="RefSeq" id="WP_084793869.1">
    <property type="nucleotide sequence ID" value="NZ_MKQR01000009.1"/>
</dbReference>
<dbReference type="STRING" id="1193682.BJP25_16295"/>
<evidence type="ECO:0000259" key="4">
    <source>
        <dbReference type="PROSITE" id="PS50043"/>
    </source>
</evidence>
<dbReference type="EMBL" id="MKQR01000009">
    <property type="protein sequence ID" value="OLR93799.1"/>
    <property type="molecule type" value="Genomic_DNA"/>
</dbReference>
<keyword evidence="2" id="KW-0067">ATP-binding</keyword>
<comment type="caution">
    <text evidence="5">The sequence shown here is derived from an EMBL/GenBank/DDBJ whole genome shotgun (WGS) entry which is preliminary data.</text>
</comment>
<organism evidence="5 6">
    <name type="scientific">Actinokineospora bangkokensis</name>
    <dbReference type="NCBI Taxonomy" id="1193682"/>
    <lineage>
        <taxon>Bacteria</taxon>
        <taxon>Bacillati</taxon>
        <taxon>Actinomycetota</taxon>
        <taxon>Actinomycetes</taxon>
        <taxon>Pseudonocardiales</taxon>
        <taxon>Pseudonocardiaceae</taxon>
        <taxon>Actinokineospora</taxon>
    </lineage>
</organism>
<keyword evidence="6" id="KW-1185">Reference proteome</keyword>
<dbReference type="PROSITE" id="PS50043">
    <property type="entry name" value="HTH_LUXR_2"/>
    <property type="match status" value="1"/>
</dbReference>
<dbReference type="InterPro" id="IPR036388">
    <property type="entry name" value="WH-like_DNA-bd_sf"/>
</dbReference>
<dbReference type="InterPro" id="IPR016032">
    <property type="entry name" value="Sig_transdc_resp-reg_C-effctor"/>
</dbReference>
<reference evidence="5 6" key="1">
    <citation type="submission" date="2016-10" db="EMBL/GenBank/DDBJ databases">
        <title>The Draft Genome Sequence of Actinokineospora bangkokensis 44EHWT reveals the biosynthetic pathway of antifungal compounds Thailandins with unusual extender unit butylmalonyl-CoA.</title>
        <authorList>
            <person name="Greule A."/>
            <person name="Intra B."/>
            <person name="Flemming S."/>
            <person name="Rommel M.G."/>
            <person name="Panbangred W."/>
            <person name="Bechthold A."/>
        </authorList>
    </citation>
    <scope>NUCLEOTIDE SEQUENCE [LARGE SCALE GENOMIC DNA]</scope>
    <source>
        <strain evidence="5 6">44EHW</strain>
    </source>
</reference>
<evidence type="ECO:0000313" key="5">
    <source>
        <dbReference type="EMBL" id="OLR93799.1"/>
    </source>
</evidence>
<dbReference type="GO" id="GO:0005524">
    <property type="term" value="F:ATP binding"/>
    <property type="evidence" value="ECO:0007669"/>
    <property type="project" value="UniProtKB-KW"/>
</dbReference>
<dbReference type="Pfam" id="PF00196">
    <property type="entry name" value="GerE"/>
    <property type="match status" value="1"/>
</dbReference>
<dbReference type="SUPFAM" id="SSF52540">
    <property type="entry name" value="P-loop containing nucleoside triphosphate hydrolases"/>
    <property type="match status" value="1"/>
</dbReference>
<dbReference type="Pfam" id="PF13191">
    <property type="entry name" value="AAA_16"/>
    <property type="match status" value="1"/>
</dbReference>
<keyword evidence="1" id="KW-0547">Nucleotide-binding</keyword>
<dbReference type="GO" id="GO:0004016">
    <property type="term" value="F:adenylate cyclase activity"/>
    <property type="evidence" value="ECO:0007669"/>
    <property type="project" value="TreeGrafter"/>
</dbReference>
<dbReference type="InterPro" id="IPR041664">
    <property type="entry name" value="AAA_16"/>
</dbReference>
<dbReference type="GO" id="GO:0003677">
    <property type="term" value="F:DNA binding"/>
    <property type="evidence" value="ECO:0007669"/>
    <property type="project" value="InterPro"/>
</dbReference>
<dbReference type="SUPFAM" id="SSF46894">
    <property type="entry name" value="C-terminal effector domain of the bipartite response regulators"/>
    <property type="match status" value="1"/>
</dbReference>
<dbReference type="OrthoDB" id="3178131at2"/>
<accession>A0A1Q9LP67</accession>
<evidence type="ECO:0000256" key="2">
    <source>
        <dbReference type="ARBA" id="ARBA00022840"/>
    </source>
</evidence>
<dbReference type="PRINTS" id="PR00038">
    <property type="entry name" value="HTHLUXR"/>
</dbReference>
<feature type="domain" description="HTH luxR-type" evidence="4">
    <location>
        <begin position="833"/>
        <end position="898"/>
    </location>
</feature>
<evidence type="ECO:0000313" key="6">
    <source>
        <dbReference type="Proteomes" id="UP000186040"/>
    </source>
</evidence>
<dbReference type="AlphaFoldDB" id="A0A1Q9LP67"/>
<dbReference type="GO" id="GO:0005737">
    <property type="term" value="C:cytoplasm"/>
    <property type="evidence" value="ECO:0007669"/>
    <property type="project" value="TreeGrafter"/>
</dbReference>
<dbReference type="InterPro" id="IPR000792">
    <property type="entry name" value="Tscrpt_reg_LuxR_C"/>
</dbReference>
<dbReference type="SMART" id="SM00421">
    <property type="entry name" value="HTH_LUXR"/>
    <property type="match status" value="1"/>
</dbReference>
<proteinExistence type="predicted"/>
<dbReference type="GO" id="GO:0006355">
    <property type="term" value="P:regulation of DNA-templated transcription"/>
    <property type="evidence" value="ECO:0007669"/>
    <property type="project" value="InterPro"/>
</dbReference>
<dbReference type="Gene3D" id="1.10.10.10">
    <property type="entry name" value="Winged helix-like DNA-binding domain superfamily/Winged helix DNA-binding domain"/>
    <property type="match status" value="1"/>
</dbReference>
<protein>
    <recommendedName>
        <fullName evidence="4">HTH luxR-type domain-containing protein</fullName>
    </recommendedName>
</protein>
<feature type="region of interest" description="Disordered" evidence="3">
    <location>
        <begin position="79"/>
        <end position="99"/>
    </location>
</feature>
<dbReference type="Proteomes" id="UP000186040">
    <property type="component" value="Unassembled WGS sequence"/>
</dbReference>
<name>A0A1Q9LP67_9PSEU</name>
<evidence type="ECO:0000256" key="3">
    <source>
        <dbReference type="SAM" id="MobiDB-lite"/>
    </source>
</evidence>
<sequence length="905" mass="95839">MTTVPAERDAEAAALRAALRAAHAGTGSLTLVTGPLGAGKSALLDLAADLADHDGADLLTTAATPTDRTTALTTARRLLGHPHHPDHRPTGHTPDLADRATGDRPVVVLVDDLQWADRPSLGWLRRSTGHRLTTLPLALVCAIRDGDPGTTDPALRDLTATATTRLRPAPLSEPAVARLLGVHGDLATACHHATAGNPLLVRALAHDLALHGTPTDPHHLTHGLAGRSWWLRERVAGALATLPEHMTACVRALAALGDDATTDLLGELTTTDPVATTDTLHQLTRLGLLAPGDPPRFTAPLLRAVVDELMSADDHTRYRLRAAHALHDAGSPPTTVAEHLLATTPDTDPPWTAGELRAAADTALHHGHPHHATRYLRRALHAATTPTDRARALVDLAAAETRHDTTAAHRHLAQALPGLRTWRDRAEALALLPLTGLPTTPGSRAATTLTATHTTATTTGTTRTDPARRVEARHWITTSEDPTTTTAARTRLDTLGPEPPATTTADRELLTALLHRSTLAALHPAPTLATHAERVLHHEPTQRRDPTGTTTLALTTLLAAGAPTPATTWLDSALRTTDHDHTTPTDRAALLCHHAAALAQAGMHTPARAAAWHALDLAPDGLRTLSAFPLAALAPVAITTHDHRLATHVLTLCTHHTDHTAGLHLRATTLMLRATTAARTDPRTALEHLTTCGALLTAAGWDNPVLFPWRPWAARQHHALGDPGSARALADDDLDRARHWAAPTALGRALRVRAALAPPTEATDLLDEAITTLRPAHDPLGLALALLDRARAAGEGPTTGDHTREALTLAQACGADWLAARARRLGAPADHPPPRPATALSDTERRVAEFAVNGLSNERIAAELGVSRRTVEKHLTSCYRKLGVSRRTELVSAPGLGEPGHPDGR</sequence>
<evidence type="ECO:0000256" key="1">
    <source>
        <dbReference type="ARBA" id="ARBA00022741"/>
    </source>
</evidence>